<dbReference type="AlphaFoldDB" id="A0AA38LA76"/>
<dbReference type="Proteomes" id="UP000824469">
    <property type="component" value="Unassembled WGS sequence"/>
</dbReference>
<proteinExistence type="predicted"/>
<keyword evidence="2" id="KW-1185">Reference proteome</keyword>
<name>A0AA38LA76_TAXCH</name>
<dbReference type="EMBL" id="JAHRHJ020000004">
    <property type="protein sequence ID" value="KAH9317643.1"/>
    <property type="molecule type" value="Genomic_DNA"/>
</dbReference>
<evidence type="ECO:0000313" key="2">
    <source>
        <dbReference type="Proteomes" id="UP000824469"/>
    </source>
</evidence>
<protein>
    <submittedName>
        <fullName evidence="1">Uncharacterized protein</fullName>
    </submittedName>
</protein>
<reference evidence="1 2" key="1">
    <citation type="journal article" date="2021" name="Nat. Plants">
        <title>The Taxus genome provides insights into paclitaxel biosynthesis.</title>
        <authorList>
            <person name="Xiong X."/>
            <person name="Gou J."/>
            <person name="Liao Q."/>
            <person name="Li Y."/>
            <person name="Zhou Q."/>
            <person name="Bi G."/>
            <person name="Li C."/>
            <person name="Du R."/>
            <person name="Wang X."/>
            <person name="Sun T."/>
            <person name="Guo L."/>
            <person name="Liang H."/>
            <person name="Lu P."/>
            <person name="Wu Y."/>
            <person name="Zhang Z."/>
            <person name="Ro D.K."/>
            <person name="Shang Y."/>
            <person name="Huang S."/>
            <person name="Yan J."/>
        </authorList>
    </citation>
    <scope>NUCLEOTIDE SEQUENCE [LARGE SCALE GENOMIC DNA]</scope>
    <source>
        <strain evidence="1">Ta-2019</strain>
    </source>
</reference>
<organism evidence="1 2">
    <name type="scientific">Taxus chinensis</name>
    <name type="common">Chinese yew</name>
    <name type="synonym">Taxus wallichiana var. chinensis</name>
    <dbReference type="NCBI Taxonomy" id="29808"/>
    <lineage>
        <taxon>Eukaryota</taxon>
        <taxon>Viridiplantae</taxon>
        <taxon>Streptophyta</taxon>
        <taxon>Embryophyta</taxon>
        <taxon>Tracheophyta</taxon>
        <taxon>Spermatophyta</taxon>
        <taxon>Pinopsida</taxon>
        <taxon>Pinidae</taxon>
        <taxon>Conifers II</taxon>
        <taxon>Cupressales</taxon>
        <taxon>Taxaceae</taxon>
        <taxon>Taxus</taxon>
    </lineage>
</organism>
<evidence type="ECO:0000313" key="1">
    <source>
        <dbReference type="EMBL" id="KAH9317643.1"/>
    </source>
</evidence>
<accession>A0AA38LA76</accession>
<gene>
    <name evidence="1" type="ORF">KI387_019412</name>
</gene>
<comment type="caution">
    <text evidence="1">The sequence shown here is derived from an EMBL/GenBank/DDBJ whole genome shotgun (WGS) entry which is preliminary data.</text>
</comment>
<feature type="non-terminal residue" evidence="1">
    <location>
        <position position="60"/>
    </location>
</feature>
<feature type="non-terminal residue" evidence="1">
    <location>
        <position position="1"/>
    </location>
</feature>
<sequence>VVGQEIEFDSLHWFSTATQYLKNQISQLEGGIDASQLWGGLSGFQRWNQVNPPISNEAQN</sequence>